<keyword evidence="2" id="KW-0732">Signal</keyword>
<dbReference type="EMBL" id="JAVAIL010000001">
    <property type="protein sequence ID" value="MDP4538051.1"/>
    <property type="molecule type" value="Genomic_DNA"/>
</dbReference>
<sequence length="267" mass="26233">MLHGFFKRVAPVVAMAMGAAVASCNGAEINFGAGDGVPLAELDTGGEAPTGVVLASPDTLIVSEGPALDIAVTGDPEAVEAMRFTIDDGTLGVMREKDLRNVGGRATVRVTMPSLSSIVLAGSGTVEAASLSGDADVTIAGSGTVRTAQVQATNFSMTVAGSGAYEASGSADALDLSIVGSGRSDMAELTVGSADVTIAGSGAAQFASDGKVEASIVGSGEVTVIGRATCSISAVGSGKLHCREASSTTAARGEQSAGTGDWSEGEN</sequence>
<feature type="signal peptide" evidence="2">
    <location>
        <begin position="1"/>
        <end position="22"/>
    </location>
</feature>
<organism evidence="4 5">
    <name type="scientific">Qipengyuania benthica</name>
    <dbReference type="NCBI Taxonomy" id="3067651"/>
    <lineage>
        <taxon>Bacteria</taxon>
        <taxon>Pseudomonadati</taxon>
        <taxon>Pseudomonadota</taxon>
        <taxon>Alphaproteobacteria</taxon>
        <taxon>Sphingomonadales</taxon>
        <taxon>Erythrobacteraceae</taxon>
        <taxon>Qipengyuania</taxon>
    </lineage>
</organism>
<accession>A0ABT9H406</accession>
<feature type="domain" description="Putative auto-transporter adhesin head GIN" evidence="3">
    <location>
        <begin position="50"/>
        <end position="227"/>
    </location>
</feature>
<protein>
    <submittedName>
        <fullName evidence="4">Head GIN domain-containing protein</fullName>
    </submittedName>
</protein>
<evidence type="ECO:0000256" key="2">
    <source>
        <dbReference type="SAM" id="SignalP"/>
    </source>
</evidence>
<dbReference type="RefSeq" id="WP_305928205.1">
    <property type="nucleotide sequence ID" value="NZ_JAVAIL010000001.1"/>
</dbReference>
<comment type="caution">
    <text evidence="4">The sequence shown here is derived from an EMBL/GenBank/DDBJ whole genome shotgun (WGS) entry which is preliminary data.</text>
</comment>
<dbReference type="Gene3D" id="2.160.20.120">
    <property type="match status" value="1"/>
</dbReference>
<name>A0ABT9H406_9SPHN</name>
<keyword evidence="5" id="KW-1185">Reference proteome</keyword>
<reference evidence="4 5" key="1">
    <citation type="submission" date="2023-08" db="EMBL/GenBank/DDBJ databases">
        <title>genomic of DY56.</title>
        <authorList>
            <person name="Wang Y."/>
        </authorList>
    </citation>
    <scope>NUCLEOTIDE SEQUENCE [LARGE SCALE GENOMIC DNA]</scope>
    <source>
        <strain evidence="4 5">DY56-A-20</strain>
    </source>
</reference>
<gene>
    <name evidence="4" type="ORF">Q9K01_00225</name>
</gene>
<dbReference type="Pfam" id="PF10988">
    <property type="entry name" value="DUF2807"/>
    <property type="match status" value="1"/>
</dbReference>
<evidence type="ECO:0000313" key="5">
    <source>
        <dbReference type="Proteomes" id="UP001235664"/>
    </source>
</evidence>
<dbReference type="PROSITE" id="PS51257">
    <property type="entry name" value="PROKAR_LIPOPROTEIN"/>
    <property type="match status" value="1"/>
</dbReference>
<feature type="chain" id="PRO_5045094844" evidence="2">
    <location>
        <begin position="23"/>
        <end position="267"/>
    </location>
</feature>
<evidence type="ECO:0000259" key="3">
    <source>
        <dbReference type="Pfam" id="PF10988"/>
    </source>
</evidence>
<dbReference type="InterPro" id="IPR021255">
    <property type="entry name" value="DUF2807"/>
</dbReference>
<feature type="region of interest" description="Disordered" evidence="1">
    <location>
        <begin position="245"/>
        <end position="267"/>
    </location>
</feature>
<dbReference type="Proteomes" id="UP001235664">
    <property type="component" value="Unassembled WGS sequence"/>
</dbReference>
<evidence type="ECO:0000256" key="1">
    <source>
        <dbReference type="SAM" id="MobiDB-lite"/>
    </source>
</evidence>
<evidence type="ECO:0000313" key="4">
    <source>
        <dbReference type="EMBL" id="MDP4538051.1"/>
    </source>
</evidence>
<proteinExistence type="predicted"/>